<dbReference type="InterPro" id="IPR032710">
    <property type="entry name" value="NTF2-like_dom_sf"/>
</dbReference>
<gene>
    <name evidence="1" type="ORF">BFW01_g1036</name>
</gene>
<protein>
    <recommendedName>
        <fullName evidence="3">SnoaL-like domain-containing protein</fullName>
    </recommendedName>
</protein>
<proteinExistence type="predicted"/>
<sequence>MSHATAETIWPPNAPPPIERFVAEFFSLLDAETPEAARKWAQLYVTDGEFICGPTSTCTGHEEISQNRIKFWAAFPGLRHRVKTVYFQQPDGRDLICITRFKVKFRNGSVHEQDTAANFQFVEEAGRLLLKKVELYMDPTMLAAGAARF</sequence>
<dbReference type="EMBL" id="MDYX01000040">
    <property type="protein sequence ID" value="KAF9630474.1"/>
    <property type="molecule type" value="Genomic_DNA"/>
</dbReference>
<evidence type="ECO:0000313" key="2">
    <source>
        <dbReference type="Proteomes" id="UP000627934"/>
    </source>
</evidence>
<reference evidence="1" key="2">
    <citation type="journal article" date="2018" name="DNA Res.">
        <title>Comparative genome and transcriptome analyses reveal adaptations to opportunistic infections in woody plant degrading pathogens of Botryosphaeriaceae.</title>
        <authorList>
            <person name="Yan J.Y."/>
            <person name="Zhao W.S."/>
            <person name="Chen Z."/>
            <person name="Xing Q.K."/>
            <person name="Zhang W."/>
            <person name="Chethana K.W.T."/>
            <person name="Xue M.F."/>
            <person name="Xu J.P."/>
            <person name="Phillips A.J.L."/>
            <person name="Wang Y."/>
            <person name="Liu J.H."/>
            <person name="Liu M."/>
            <person name="Zhou Y."/>
            <person name="Jayawardena R.S."/>
            <person name="Manawasinghe I.S."/>
            <person name="Huang J.B."/>
            <person name="Qiao G.H."/>
            <person name="Fu C.Y."/>
            <person name="Guo F.F."/>
            <person name="Dissanayake A.J."/>
            <person name="Peng Y.L."/>
            <person name="Hyde K.D."/>
            <person name="Li X.H."/>
        </authorList>
    </citation>
    <scope>NUCLEOTIDE SEQUENCE</scope>
    <source>
        <strain evidence="1">CSS-01s</strain>
    </source>
</reference>
<name>A0A8H7MBS7_9PEZI</name>
<dbReference type="Proteomes" id="UP000627934">
    <property type="component" value="Unassembled WGS sequence"/>
</dbReference>
<reference evidence="1" key="1">
    <citation type="submission" date="2016-08" db="EMBL/GenBank/DDBJ databases">
        <authorList>
            <person name="Yan J."/>
        </authorList>
    </citation>
    <scope>NUCLEOTIDE SEQUENCE</scope>
    <source>
        <strain evidence="1">CSS-01s</strain>
    </source>
</reference>
<dbReference type="AlphaFoldDB" id="A0A8H7MBS7"/>
<organism evidence="1 2">
    <name type="scientific">Lasiodiplodia theobromae</name>
    <dbReference type="NCBI Taxonomy" id="45133"/>
    <lineage>
        <taxon>Eukaryota</taxon>
        <taxon>Fungi</taxon>
        <taxon>Dikarya</taxon>
        <taxon>Ascomycota</taxon>
        <taxon>Pezizomycotina</taxon>
        <taxon>Dothideomycetes</taxon>
        <taxon>Dothideomycetes incertae sedis</taxon>
        <taxon>Botryosphaeriales</taxon>
        <taxon>Botryosphaeriaceae</taxon>
        <taxon>Lasiodiplodia</taxon>
    </lineage>
</organism>
<dbReference type="SUPFAM" id="SSF54427">
    <property type="entry name" value="NTF2-like"/>
    <property type="match status" value="1"/>
</dbReference>
<evidence type="ECO:0008006" key="3">
    <source>
        <dbReference type="Google" id="ProtNLM"/>
    </source>
</evidence>
<comment type="caution">
    <text evidence="1">The sequence shown here is derived from an EMBL/GenBank/DDBJ whole genome shotgun (WGS) entry which is preliminary data.</text>
</comment>
<dbReference type="Gene3D" id="3.10.450.50">
    <property type="match status" value="1"/>
</dbReference>
<evidence type="ECO:0000313" key="1">
    <source>
        <dbReference type="EMBL" id="KAF9630474.1"/>
    </source>
</evidence>
<accession>A0A8H7MBS7</accession>